<sequence length="247" mass="28543">MTEIEDGLISSLNENTNKVEVKHQVHLERAEEELESLLDSELDDIHQKELLSSFVEFTDVFHLQDKPVIVSSKVKHRINTGGSSLIKQKPYRDSFMESRVIQEEVDKMLKLGIIEHSVVGWEENVFILKNKFNSFLILILDNELLRTLFDQSCSRSFQGLVRLNDLAKGQLVAKFRGLRNSPQPQQFGRCEAKSLKVSWERVKSRYINDFWSLPQSCGSLDLWKDKVNVPSSFTVVHLFCQSWVEMA</sequence>
<dbReference type="Gene3D" id="3.10.10.10">
    <property type="entry name" value="HIV Type 1 Reverse Transcriptase, subunit A, domain 1"/>
    <property type="match status" value="1"/>
</dbReference>
<proteinExistence type="predicted"/>
<dbReference type="Proteomes" id="UP000499080">
    <property type="component" value="Unassembled WGS sequence"/>
</dbReference>
<accession>A0A4Y2VM52</accession>
<dbReference type="SUPFAM" id="SSF56672">
    <property type="entry name" value="DNA/RNA polymerases"/>
    <property type="match status" value="1"/>
</dbReference>
<keyword evidence="2" id="KW-1185">Reference proteome</keyword>
<evidence type="ECO:0000313" key="1">
    <source>
        <dbReference type="EMBL" id="GBO25266.1"/>
    </source>
</evidence>
<dbReference type="InterPro" id="IPR043502">
    <property type="entry name" value="DNA/RNA_pol_sf"/>
</dbReference>
<gene>
    <name evidence="1" type="ORF">AVEN_66449_1</name>
</gene>
<evidence type="ECO:0000313" key="2">
    <source>
        <dbReference type="Proteomes" id="UP000499080"/>
    </source>
</evidence>
<dbReference type="EMBL" id="BGPR01048238">
    <property type="protein sequence ID" value="GBO25266.1"/>
    <property type="molecule type" value="Genomic_DNA"/>
</dbReference>
<dbReference type="AlphaFoldDB" id="A0A4Y2VM52"/>
<name>A0A4Y2VM52_ARAVE</name>
<protein>
    <submittedName>
        <fullName evidence="1">Uncharacterized protein</fullName>
    </submittedName>
</protein>
<comment type="caution">
    <text evidence="1">The sequence shown here is derived from an EMBL/GenBank/DDBJ whole genome shotgun (WGS) entry which is preliminary data.</text>
</comment>
<dbReference type="GO" id="GO:0071897">
    <property type="term" value="P:DNA biosynthetic process"/>
    <property type="evidence" value="ECO:0007669"/>
    <property type="project" value="UniProtKB-ARBA"/>
</dbReference>
<reference evidence="1 2" key="1">
    <citation type="journal article" date="2019" name="Sci. Rep.">
        <title>Orb-weaving spider Araneus ventricosus genome elucidates the spidroin gene catalogue.</title>
        <authorList>
            <person name="Kono N."/>
            <person name="Nakamura H."/>
            <person name="Ohtoshi R."/>
            <person name="Moran D.A.P."/>
            <person name="Shinohara A."/>
            <person name="Yoshida Y."/>
            <person name="Fujiwara M."/>
            <person name="Mori M."/>
            <person name="Tomita M."/>
            <person name="Arakawa K."/>
        </authorList>
    </citation>
    <scope>NUCLEOTIDE SEQUENCE [LARGE SCALE GENOMIC DNA]</scope>
</reference>
<organism evidence="1 2">
    <name type="scientific">Araneus ventricosus</name>
    <name type="common">Orbweaver spider</name>
    <name type="synonym">Epeira ventricosa</name>
    <dbReference type="NCBI Taxonomy" id="182803"/>
    <lineage>
        <taxon>Eukaryota</taxon>
        <taxon>Metazoa</taxon>
        <taxon>Ecdysozoa</taxon>
        <taxon>Arthropoda</taxon>
        <taxon>Chelicerata</taxon>
        <taxon>Arachnida</taxon>
        <taxon>Araneae</taxon>
        <taxon>Araneomorphae</taxon>
        <taxon>Entelegynae</taxon>
        <taxon>Araneoidea</taxon>
        <taxon>Araneidae</taxon>
        <taxon>Araneus</taxon>
    </lineage>
</organism>